<feature type="domain" description="EXPERA" evidence="8">
    <location>
        <begin position="96"/>
        <end position="274"/>
    </location>
</feature>
<dbReference type="GO" id="GO:0047750">
    <property type="term" value="F:cholestenol delta-isomerase activity"/>
    <property type="evidence" value="ECO:0007669"/>
    <property type="project" value="InterPro"/>
</dbReference>
<proteinExistence type="inferred from homology"/>
<evidence type="ECO:0000256" key="5">
    <source>
        <dbReference type="ARBA" id="ARBA00023136"/>
    </source>
</evidence>
<dbReference type="GO" id="GO:0016020">
    <property type="term" value="C:membrane"/>
    <property type="evidence" value="ECO:0007669"/>
    <property type="project" value="UniProtKB-SubCell"/>
</dbReference>
<name>A0A124BV02_ASPNG</name>
<dbReference type="VEuPathDB" id="FungiDB:ATCC64974_58380"/>
<evidence type="ECO:0000313" key="9">
    <source>
        <dbReference type="EMBL" id="GAQ34596.1"/>
    </source>
</evidence>
<dbReference type="PANTHER" id="PTHR14207">
    <property type="entry name" value="STEROL ISOMERASE"/>
    <property type="match status" value="1"/>
</dbReference>
<dbReference type="InterPro" id="IPR033118">
    <property type="entry name" value="EXPERA"/>
</dbReference>
<accession>A0A124BV02</accession>
<feature type="transmembrane region" description="Helical" evidence="7">
    <location>
        <begin position="218"/>
        <end position="237"/>
    </location>
</feature>
<protein>
    <submittedName>
        <fullName evidence="9">EBP domain protein</fullName>
    </submittedName>
</protein>
<dbReference type="PROSITE" id="PS51751">
    <property type="entry name" value="EXPERA"/>
    <property type="match status" value="1"/>
</dbReference>
<dbReference type="Pfam" id="PF05241">
    <property type="entry name" value="EBP"/>
    <property type="match status" value="1"/>
</dbReference>
<feature type="transmembrane region" description="Helical" evidence="7">
    <location>
        <begin position="100"/>
        <end position="127"/>
    </location>
</feature>
<evidence type="ECO:0000256" key="2">
    <source>
        <dbReference type="ARBA" id="ARBA00008337"/>
    </source>
</evidence>
<evidence type="ECO:0000256" key="7">
    <source>
        <dbReference type="SAM" id="Phobius"/>
    </source>
</evidence>
<dbReference type="VEuPathDB" id="FungiDB:M747DRAFT_292124"/>
<feature type="transmembrane region" description="Helical" evidence="7">
    <location>
        <begin position="177"/>
        <end position="198"/>
    </location>
</feature>
<keyword evidence="5 6" id="KW-0472">Membrane</keyword>
<comment type="similarity">
    <text evidence="2">Belongs to the EBP family.</text>
</comment>
<evidence type="ECO:0000256" key="4">
    <source>
        <dbReference type="ARBA" id="ARBA00022989"/>
    </source>
</evidence>
<feature type="transmembrane region" description="Helical" evidence="7">
    <location>
        <begin position="66"/>
        <end position="88"/>
    </location>
</feature>
<gene>
    <name evidence="9" type="ORF">ABL_00781</name>
</gene>
<dbReference type="VEuPathDB" id="FungiDB:An02g05150"/>
<comment type="caution">
    <text evidence="9">The sequence shown here is derived from an EMBL/GenBank/DDBJ whole genome shotgun (WGS) entry which is preliminary data.</text>
</comment>
<reference evidence="10" key="1">
    <citation type="journal article" date="2016" name="Genome Announc.">
        <title>Draft genome sequence of Aspergillus niger strain An76.</title>
        <authorList>
            <person name="Gong W."/>
            <person name="Cheng Z."/>
            <person name="Zhang H."/>
            <person name="Liu L."/>
            <person name="Gao P."/>
            <person name="Wang L."/>
        </authorList>
    </citation>
    <scope>NUCLEOTIDE SEQUENCE [LARGE SCALE GENOMIC DNA]</scope>
    <source>
        <strain evidence="10">An76</strain>
    </source>
</reference>
<organism evidence="9 10">
    <name type="scientific">Aspergillus niger</name>
    <dbReference type="NCBI Taxonomy" id="5061"/>
    <lineage>
        <taxon>Eukaryota</taxon>
        <taxon>Fungi</taxon>
        <taxon>Dikarya</taxon>
        <taxon>Ascomycota</taxon>
        <taxon>Pezizomycotina</taxon>
        <taxon>Eurotiomycetes</taxon>
        <taxon>Eurotiomycetidae</taxon>
        <taxon>Eurotiales</taxon>
        <taxon>Aspergillaceae</taxon>
        <taxon>Aspergillus</taxon>
        <taxon>Aspergillus subgen. Circumdati</taxon>
    </lineage>
</organism>
<feature type="transmembrane region" description="Helical" evidence="7">
    <location>
        <begin position="252"/>
        <end position="275"/>
    </location>
</feature>
<keyword evidence="3 6" id="KW-0812">Transmembrane</keyword>
<dbReference type="GO" id="GO:0005783">
    <property type="term" value="C:endoplasmic reticulum"/>
    <property type="evidence" value="ECO:0007669"/>
    <property type="project" value="TreeGrafter"/>
</dbReference>
<keyword evidence="4 6" id="KW-1133">Transmembrane helix</keyword>
<evidence type="ECO:0000256" key="3">
    <source>
        <dbReference type="ARBA" id="ARBA00022692"/>
    </source>
</evidence>
<dbReference type="AlphaFoldDB" id="A0A124BV02"/>
<comment type="subcellular location">
    <subcellularLocation>
        <location evidence="1">Membrane</location>
        <topology evidence="1">Multi-pass membrane protein</topology>
    </subcellularLocation>
</comment>
<sequence length="303" mass="34724">MAFITSLEPLWAASSLQFENAFQFIKSLAGNQTDIPKTTEKILESQIGWSNPPEPSNMPFNIDLQMVFSLFYFLVIFLIPFFLTNYLLPATSHSRRDRWLFGWHLFDALVHFGMEGLFLFHCFFSYAPISPSESRDPVFLGDRDHVYGATYSNSPTAKLWHEYAQADHRWGGADPTIISIELITVIFGGITASLISYWVYQAAGRQSREKEAIKAKMWFMMIVLATAEIYGGFMTFLPEMLTGNTALATDSFLYFVLYIIIFNGLWVVVPGWILWEAWKEFTGSSTVIKRQRDNSSPRHKLGR</sequence>
<evidence type="ECO:0000256" key="6">
    <source>
        <dbReference type="PROSITE-ProRule" id="PRU01087"/>
    </source>
</evidence>
<dbReference type="OMA" id="VYLWLYL"/>
<evidence type="ECO:0000313" key="10">
    <source>
        <dbReference type="Proteomes" id="UP000068243"/>
    </source>
</evidence>
<dbReference type="EMBL" id="BCMY01000001">
    <property type="protein sequence ID" value="GAQ34596.1"/>
    <property type="molecule type" value="Genomic_DNA"/>
</dbReference>
<evidence type="ECO:0000259" key="8">
    <source>
        <dbReference type="PROSITE" id="PS51751"/>
    </source>
</evidence>
<dbReference type="Proteomes" id="UP000068243">
    <property type="component" value="Unassembled WGS sequence"/>
</dbReference>
<dbReference type="VEuPathDB" id="FungiDB:ASPNIDRAFT2_1144620"/>
<dbReference type="InterPro" id="IPR007905">
    <property type="entry name" value="EBP"/>
</dbReference>
<dbReference type="GO" id="GO:0016125">
    <property type="term" value="P:sterol metabolic process"/>
    <property type="evidence" value="ECO:0007669"/>
    <property type="project" value="InterPro"/>
</dbReference>
<dbReference type="OrthoDB" id="5415655at2759"/>
<evidence type="ECO:0000256" key="1">
    <source>
        <dbReference type="ARBA" id="ARBA00004141"/>
    </source>
</evidence>
<dbReference type="PANTHER" id="PTHR14207:SF1">
    <property type="entry name" value="EMOPAMIL-BINDING PROTEIN-LIKE"/>
    <property type="match status" value="1"/>
</dbReference>